<dbReference type="Gene3D" id="3.40.50.300">
    <property type="entry name" value="P-loop containing nucleotide triphosphate hydrolases"/>
    <property type="match status" value="1"/>
</dbReference>
<dbReference type="Pfam" id="PF25872">
    <property type="entry name" value="HTH_77"/>
    <property type="match status" value="1"/>
</dbReference>
<dbReference type="InterPro" id="IPR001867">
    <property type="entry name" value="OmpR/PhoB-type_DNA-bd"/>
</dbReference>
<dbReference type="SMART" id="SM00382">
    <property type="entry name" value="AAA"/>
    <property type="match status" value="1"/>
</dbReference>
<dbReference type="InterPro" id="IPR011990">
    <property type="entry name" value="TPR-like_helical_dom_sf"/>
</dbReference>
<evidence type="ECO:0000259" key="4">
    <source>
        <dbReference type="SMART" id="SM00862"/>
    </source>
</evidence>
<comment type="caution">
    <text evidence="6">The sequence shown here is derived from an EMBL/GenBank/DDBJ whole genome shotgun (WGS) entry which is preliminary data.</text>
</comment>
<reference evidence="6 7" key="1">
    <citation type="submission" date="2022-06" db="EMBL/GenBank/DDBJ databases">
        <title>Genomic Encyclopedia of Archaeal and Bacterial Type Strains, Phase II (KMG-II): from individual species to whole genera.</title>
        <authorList>
            <person name="Goeker M."/>
        </authorList>
    </citation>
    <scope>NUCLEOTIDE SEQUENCE [LARGE SCALE GENOMIC DNA]</scope>
    <source>
        <strain evidence="6 7">DSM 45037</strain>
    </source>
</reference>
<dbReference type="InterPro" id="IPR027417">
    <property type="entry name" value="P-loop_NTPase"/>
</dbReference>
<dbReference type="EMBL" id="JAMTCG010000005">
    <property type="protein sequence ID" value="MCP2161866.1"/>
    <property type="molecule type" value="Genomic_DNA"/>
</dbReference>
<feature type="domain" description="Bacterial transcriptional activator" evidence="5">
    <location>
        <begin position="97"/>
        <end position="230"/>
    </location>
</feature>
<evidence type="ECO:0000313" key="6">
    <source>
        <dbReference type="EMBL" id="MCP2161866.1"/>
    </source>
</evidence>
<dbReference type="InterPro" id="IPR036388">
    <property type="entry name" value="WH-like_DNA-bd_sf"/>
</dbReference>
<dbReference type="Proteomes" id="UP001205740">
    <property type="component" value="Unassembled WGS sequence"/>
</dbReference>
<dbReference type="Pfam" id="PF03704">
    <property type="entry name" value="BTAD"/>
    <property type="match status" value="1"/>
</dbReference>
<dbReference type="Gene3D" id="1.25.40.10">
    <property type="entry name" value="Tetratricopeptide repeat domain"/>
    <property type="match status" value="2"/>
</dbReference>
<keyword evidence="7" id="KW-1185">Reference proteome</keyword>
<evidence type="ECO:0000259" key="3">
    <source>
        <dbReference type="SMART" id="SM00382"/>
    </source>
</evidence>
<dbReference type="Pfam" id="PF13401">
    <property type="entry name" value="AAA_22"/>
    <property type="match status" value="1"/>
</dbReference>
<evidence type="ECO:0000256" key="2">
    <source>
        <dbReference type="ARBA" id="ARBA00023125"/>
    </source>
</evidence>
<gene>
    <name evidence="6" type="ORF">LX12_003065</name>
</gene>
<dbReference type="SMART" id="SM00862">
    <property type="entry name" value="Trans_reg_C"/>
    <property type="match status" value="1"/>
</dbReference>
<accession>A0ABT1H3Z3</accession>
<organism evidence="6 7">
    <name type="scientific">Williamsia serinedens</name>
    <dbReference type="NCBI Taxonomy" id="391736"/>
    <lineage>
        <taxon>Bacteria</taxon>
        <taxon>Bacillati</taxon>
        <taxon>Actinomycetota</taxon>
        <taxon>Actinomycetes</taxon>
        <taxon>Mycobacteriales</taxon>
        <taxon>Nocardiaceae</taxon>
        <taxon>Williamsia</taxon>
    </lineage>
</organism>
<evidence type="ECO:0000256" key="1">
    <source>
        <dbReference type="ARBA" id="ARBA00005820"/>
    </source>
</evidence>
<dbReference type="InterPro" id="IPR049945">
    <property type="entry name" value="AAA_22"/>
</dbReference>
<name>A0ABT1H3Z3_9NOCA</name>
<feature type="domain" description="OmpR/PhoB-type" evidence="4">
    <location>
        <begin position="20"/>
        <end position="90"/>
    </location>
</feature>
<dbReference type="SUPFAM" id="SSF46894">
    <property type="entry name" value="C-terminal effector domain of the bipartite response regulators"/>
    <property type="match status" value="1"/>
</dbReference>
<dbReference type="PANTHER" id="PTHR47691:SF3">
    <property type="entry name" value="HTH-TYPE TRANSCRIPTIONAL REGULATOR RV0890C-RELATED"/>
    <property type="match status" value="1"/>
</dbReference>
<protein>
    <submittedName>
        <fullName evidence="6">ATPase</fullName>
    </submittedName>
</protein>
<dbReference type="RefSeq" id="WP_253655439.1">
    <property type="nucleotide sequence ID" value="NZ_BAAAOE010000001.1"/>
</dbReference>
<comment type="similarity">
    <text evidence="1">Belongs to the AfsR/DnrI/RedD regulatory family.</text>
</comment>
<dbReference type="SUPFAM" id="SSF48452">
    <property type="entry name" value="TPR-like"/>
    <property type="match status" value="2"/>
</dbReference>
<dbReference type="InterPro" id="IPR058852">
    <property type="entry name" value="HTH_77"/>
</dbReference>
<dbReference type="SMART" id="SM01043">
    <property type="entry name" value="BTAD"/>
    <property type="match status" value="1"/>
</dbReference>
<dbReference type="SUPFAM" id="SSF52540">
    <property type="entry name" value="P-loop containing nucleoside triphosphate hydrolases"/>
    <property type="match status" value="1"/>
</dbReference>
<dbReference type="PANTHER" id="PTHR47691">
    <property type="entry name" value="REGULATOR-RELATED"/>
    <property type="match status" value="1"/>
</dbReference>
<dbReference type="CDD" id="cd15831">
    <property type="entry name" value="BTAD"/>
    <property type="match status" value="1"/>
</dbReference>
<feature type="domain" description="AAA+ ATPase" evidence="3">
    <location>
        <begin position="275"/>
        <end position="416"/>
    </location>
</feature>
<sequence>MTTVTIGLLGPVAVDSGDGMQAVPGARARRLLAALAVDPGALRSSRSLIETVWDDAPPQSPQAALHTQVSRLRQALPDGVLLAEPSGYRLLADAVTTDLARADGLLDAGTPTALDEAIGLWRGTPGDDLVGPLAEDVRARADDLRRRIDFRRAQVALADGDADTARRLVAALCAADPLDEPAHLLHMQALAAAGRTGDALAVFARIRRALSSELGVDPGAELDELHRSLLRASGPTPASTPAPSRQARAVGLRAEPNPLLGRDEDIDDLVAALARNRVVTVTGPGGAGKTRVAQAVARTVHETGRDVFVVELASVRSDDDVVAAIAAGLGVGENDVVAANRGRLPVGDLAARVADAVAGRGVLLVLDNCEQIVDGAARTVADLIAAAGDVTVLATSRSPLMIAGEVTHRLRPLAIEETAATSSPAVDLFVARATAVRPDVTIDRRRIADLCARLDGLPLAIELAAARARSMSVADIADLLTRRLTTSRLSVFRSGDRTAPRRHQTLEAVIGWSWDLLDDDARALLRTLCRFPSGFTADAAHHVMAEVVGADAVVVDDALESLVAQSLVGVDEADGRTRYRMLEMVREFGAERLAETQDAVRVDAAMTHWASGFAETARDLFDGGDNRDAAVMTTAESGNLVWILRRCLEHHPDTRPLDAVDGVLAIFPVLAASWVARGLHAEVRAFAPRVVATLTTPIAPEDERTREKRLAALLMATGHLMMIRPDMRAVARGMTALRTAYRRSEIMTRPADFAAALMLSRRPYEGLRLITRGTRADDPEVRTIALSLRSNVAENLSDLDAALRDSLAAQALAAARGNSWMLAMGATEIAGIHGQSGRYEEAAETYRASIGGLEELGAVDEARQVRCYLVAVLAGLGRLDEASAEFDMVSGGWKPGDPIPTGSPETVGLMLVVAAELAWQRGESDATADLALTVARFVVGEHLQSSDPSYLLTLSAAIALAATCGRPGEILEFAPSLAGMVGGHHPGGVADLPQYGAAAIAVGAARCTRRAGDPSGLRLLAYGIRIGGRRDHPVLLRIADDPATVACVDASTWEATLADATRMPRRDIGRDILALLRER</sequence>
<dbReference type="InterPro" id="IPR003593">
    <property type="entry name" value="AAA+_ATPase"/>
</dbReference>
<evidence type="ECO:0000313" key="7">
    <source>
        <dbReference type="Proteomes" id="UP001205740"/>
    </source>
</evidence>
<dbReference type="Gene3D" id="1.10.10.10">
    <property type="entry name" value="Winged helix-like DNA-binding domain superfamily/Winged helix DNA-binding domain"/>
    <property type="match status" value="1"/>
</dbReference>
<proteinExistence type="inferred from homology"/>
<evidence type="ECO:0000259" key="5">
    <source>
        <dbReference type="SMART" id="SM01043"/>
    </source>
</evidence>
<keyword evidence="2" id="KW-0238">DNA-binding</keyword>
<dbReference type="InterPro" id="IPR016032">
    <property type="entry name" value="Sig_transdc_resp-reg_C-effctor"/>
</dbReference>
<dbReference type="CDD" id="cd01983">
    <property type="entry name" value="SIMIBI"/>
    <property type="match status" value="1"/>
</dbReference>
<dbReference type="InterPro" id="IPR005158">
    <property type="entry name" value="BTAD"/>
</dbReference>